<dbReference type="CDD" id="cd01741">
    <property type="entry name" value="GATase1_1"/>
    <property type="match status" value="1"/>
</dbReference>
<dbReference type="InterPro" id="IPR029062">
    <property type="entry name" value="Class_I_gatase-like"/>
</dbReference>
<evidence type="ECO:0000313" key="2">
    <source>
        <dbReference type="EMBL" id="OZI18472.1"/>
    </source>
</evidence>
<dbReference type="PANTHER" id="PTHR42695:SF5">
    <property type="entry name" value="GLUTAMINE AMIDOTRANSFERASE YLR126C-RELATED"/>
    <property type="match status" value="1"/>
</dbReference>
<name>A0A261R1D7_9BORD</name>
<dbReference type="InterPro" id="IPR017926">
    <property type="entry name" value="GATASE"/>
</dbReference>
<dbReference type="Gene3D" id="3.40.50.880">
    <property type="match status" value="1"/>
</dbReference>
<dbReference type="Pfam" id="PF00117">
    <property type="entry name" value="GATase"/>
    <property type="match status" value="1"/>
</dbReference>
<sequence>MTAKDLPVLIIHTGDPEDAIKAAHDSYAGFVRRAAGLAPDDVHIVPVFMGPQPANPERYRAAFITGSPAMVTDRAPWSEQTGQWLRAAAAQGLPMFGICYGHQLLAHALGGQVGYNPAGREVGTHLVRHLAEDPLLAGVPRDFPAQMMHMQSVIQPPPGATVLASSALDAHQILRLGPAIVSTQFHPEFPPEFVRENLARNAEKYGGENLDVPGLIADVRPTPEAAGLLRRFLDLYVTASHLPEPA</sequence>
<organism evidence="2 3">
    <name type="scientific">Bordetella genomosp. 9</name>
    <dbReference type="NCBI Taxonomy" id="1416803"/>
    <lineage>
        <taxon>Bacteria</taxon>
        <taxon>Pseudomonadati</taxon>
        <taxon>Pseudomonadota</taxon>
        <taxon>Betaproteobacteria</taxon>
        <taxon>Burkholderiales</taxon>
        <taxon>Alcaligenaceae</taxon>
        <taxon>Bordetella</taxon>
    </lineage>
</organism>
<dbReference type="InterPro" id="IPR044992">
    <property type="entry name" value="ChyE-like"/>
</dbReference>
<dbReference type="RefSeq" id="WP_094847163.1">
    <property type="nucleotide sequence ID" value="NZ_NEVJ01000003.1"/>
</dbReference>
<dbReference type="AlphaFoldDB" id="A0A261R1D7"/>
<accession>A0A261R1D7</accession>
<comment type="caution">
    <text evidence="2">The sequence shown here is derived from an EMBL/GenBank/DDBJ whole genome shotgun (WGS) entry which is preliminary data.</text>
</comment>
<gene>
    <name evidence="2" type="ORF">CAL26_12150</name>
</gene>
<evidence type="ECO:0000313" key="3">
    <source>
        <dbReference type="Proteomes" id="UP000216857"/>
    </source>
</evidence>
<dbReference type="PANTHER" id="PTHR42695">
    <property type="entry name" value="GLUTAMINE AMIDOTRANSFERASE YLR126C-RELATED"/>
    <property type="match status" value="1"/>
</dbReference>
<dbReference type="GO" id="GO:0005829">
    <property type="term" value="C:cytosol"/>
    <property type="evidence" value="ECO:0007669"/>
    <property type="project" value="TreeGrafter"/>
</dbReference>
<dbReference type="OrthoDB" id="9813383at2"/>
<dbReference type="EMBL" id="NEVJ01000003">
    <property type="protein sequence ID" value="OZI18472.1"/>
    <property type="molecule type" value="Genomic_DNA"/>
</dbReference>
<dbReference type="Proteomes" id="UP000216857">
    <property type="component" value="Unassembled WGS sequence"/>
</dbReference>
<keyword evidence="3" id="KW-1185">Reference proteome</keyword>
<proteinExistence type="predicted"/>
<dbReference type="PROSITE" id="PS51273">
    <property type="entry name" value="GATASE_TYPE_1"/>
    <property type="match status" value="1"/>
</dbReference>
<dbReference type="SUPFAM" id="SSF52317">
    <property type="entry name" value="Class I glutamine amidotransferase-like"/>
    <property type="match status" value="1"/>
</dbReference>
<protein>
    <submittedName>
        <fullName evidence="2">GMP synthase</fullName>
    </submittedName>
</protein>
<reference evidence="2" key="1">
    <citation type="submission" date="2017-05" db="EMBL/GenBank/DDBJ databases">
        <title>Complete and WGS of Bordetella genogroups.</title>
        <authorList>
            <person name="Spilker T."/>
            <person name="Lipuma J."/>
        </authorList>
    </citation>
    <scope>NUCLEOTIDE SEQUENCE</scope>
    <source>
        <strain evidence="2">AU21707</strain>
    </source>
</reference>
<evidence type="ECO:0000259" key="1">
    <source>
        <dbReference type="Pfam" id="PF00117"/>
    </source>
</evidence>
<dbReference type="NCBIfam" id="NF006562">
    <property type="entry name" value="PRK09065.1"/>
    <property type="match status" value="1"/>
</dbReference>
<feature type="domain" description="Glutamine amidotransferase" evidence="1">
    <location>
        <begin position="56"/>
        <end position="192"/>
    </location>
</feature>